<dbReference type="EMBL" id="LGRX02016917">
    <property type="protein sequence ID" value="KAK3261410.1"/>
    <property type="molecule type" value="Genomic_DNA"/>
</dbReference>
<sequence>MAGETLSAPSTPTRQSSVHDLDMDALQDDILECGRVVDRFQGGDLFLAGQHLSGFASKDSEFNFPVHRRTNDARGTVVPWGAGQETTNSELTTMSFDATAKVAADHDAARGSGSRPDLRMAARSHSYSVPKRKPRWKSARTLNLRPSNASLALPPNRPNLETELVPYLPPPKPTAAFFWDLLEGPSQKGYQAEGLLKLPDSPDWDFPVHKFPSGRKLPHGDTNTAARAALPTVGNPPLGP</sequence>
<feature type="compositionally biased region" description="Polar residues" evidence="1">
    <location>
        <begin position="7"/>
        <end position="16"/>
    </location>
</feature>
<evidence type="ECO:0000313" key="3">
    <source>
        <dbReference type="Proteomes" id="UP001190700"/>
    </source>
</evidence>
<feature type="region of interest" description="Disordered" evidence="1">
    <location>
        <begin position="1"/>
        <end position="20"/>
    </location>
</feature>
<feature type="non-terminal residue" evidence="2">
    <location>
        <position position="240"/>
    </location>
</feature>
<evidence type="ECO:0000313" key="2">
    <source>
        <dbReference type="EMBL" id="KAK3261410.1"/>
    </source>
</evidence>
<comment type="caution">
    <text evidence="2">The sequence shown here is derived from an EMBL/GenBank/DDBJ whole genome shotgun (WGS) entry which is preliminary data.</text>
</comment>
<feature type="region of interest" description="Disordered" evidence="1">
    <location>
        <begin position="207"/>
        <end position="240"/>
    </location>
</feature>
<proteinExistence type="predicted"/>
<name>A0AAE0KUX8_9CHLO</name>
<accession>A0AAE0KUX8</accession>
<dbReference type="Proteomes" id="UP001190700">
    <property type="component" value="Unassembled WGS sequence"/>
</dbReference>
<feature type="region of interest" description="Disordered" evidence="1">
    <location>
        <begin position="107"/>
        <end position="133"/>
    </location>
</feature>
<organism evidence="2 3">
    <name type="scientific">Cymbomonas tetramitiformis</name>
    <dbReference type="NCBI Taxonomy" id="36881"/>
    <lineage>
        <taxon>Eukaryota</taxon>
        <taxon>Viridiplantae</taxon>
        <taxon>Chlorophyta</taxon>
        <taxon>Pyramimonadophyceae</taxon>
        <taxon>Pyramimonadales</taxon>
        <taxon>Pyramimonadaceae</taxon>
        <taxon>Cymbomonas</taxon>
    </lineage>
</organism>
<gene>
    <name evidence="2" type="ORF">CYMTET_29681</name>
</gene>
<evidence type="ECO:0000256" key="1">
    <source>
        <dbReference type="SAM" id="MobiDB-lite"/>
    </source>
</evidence>
<keyword evidence="3" id="KW-1185">Reference proteome</keyword>
<protein>
    <submittedName>
        <fullName evidence="2">Uncharacterized protein</fullName>
    </submittedName>
</protein>
<reference evidence="2 3" key="1">
    <citation type="journal article" date="2015" name="Genome Biol. Evol.">
        <title>Comparative Genomics of a Bacterivorous Green Alga Reveals Evolutionary Causalities and Consequences of Phago-Mixotrophic Mode of Nutrition.</title>
        <authorList>
            <person name="Burns J.A."/>
            <person name="Paasch A."/>
            <person name="Narechania A."/>
            <person name="Kim E."/>
        </authorList>
    </citation>
    <scope>NUCLEOTIDE SEQUENCE [LARGE SCALE GENOMIC DNA]</scope>
    <source>
        <strain evidence="2 3">PLY_AMNH</strain>
    </source>
</reference>
<dbReference type="AlphaFoldDB" id="A0AAE0KUX8"/>